<keyword evidence="3" id="KW-1185">Reference proteome</keyword>
<keyword evidence="2" id="KW-0732">Signal</keyword>
<dbReference type="RefSeq" id="XP_011644420.1">
    <property type="nucleotide sequence ID" value="XM_011646118.2"/>
</dbReference>
<reference evidence="4" key="1">
    <citation type="submission" date="2025-08" db="UniProtKB">
        <authorList>
            <consortium name="RefSeq"/>
        </authorList>
    </citation>
    <scope>IDENTIFICATION</scope>
</reference>
<protein>
    <submittedName>
        <fullName evidence="4">Uncharacterized protein LOC105431723</fullName>
    </submittedName>
</protein>
<feature type="signal peptide" evidence="2">
    <location>
        <begin position="1"/>
        <end position="19"/>
    </location>
</feature>
<evidence type="ECO:0000256" key="2">
    <source>
        <dbReference type="SAM" id="SignalP"/>
    </source>
</evidence>
<dbReference type="AlphaFoldDB" id="A0A6I9WQN2"/>
<dbReference type="Proteomes" id="UP000504615">
    <property type="component" value="Unplaced"/>
</dbReference>
<evidence type="ECO:0000313" key="3">
    <source>
        <dbReference type="Proteomes" id="UP000504615"/>
    </source>
</evidence>
<dbReference type="OrthoDB" id="6700395at2759"/>
<organism evidence="3 4">
    <name type="scientific">Pogonomyrmex barbatus</name>
    <name type="common">red harvester ant</name>
    <dbReference type="NCBI Taxonomy" id="144034"/>
    <lineage>
        <taxon>Eukaryota</taxon>
        <taxon>Metazoa</taxon>
        <taxon>Ecdysozoa</taxon>
        <taxon>Arthropoda</taxon>
        <taxon>Hexapoda</taxon>
        <taxon>Insecta</taxon>
        <taxon>Pterygota</taxon>
        <taxon>Neoptera</taxon>
        <taxon>Endopterygota</taxon>
        <taxon>Hymenoptera</taxon>
        <taxon>Apocrita</taxon>
        <taxon>Aculeata</taxon>
        <taxon>Formicoidea</taxon>
        <taxon>Formicidae</taxon>
        <taxon>Myrmicinae</taxon>
        <taxon>Pogonomyrmex</taxon>
    </lineage>
</organism>
<evidence type="ECO:0000313" key="4">
    <source>
        <dbReference type="RefSeq" id="XP_011644420.1"/>
    </source>
</evidence>
<sequence length="203" mass="22235">MFALRGLLVIALACSFATAMPPARAVYDQRQSGDLNVQIELKDLQVLAMLNSDFLNDYTDYDYFYDYSDFTIKPGNKPTTSSATGTTEKIAQISEPLTSIMSANNVSLAANDTTLSKDEETPNVNPSSDSTSSTPNADNDNDKNQPNVEKNESSPETTPFIAPSSTVKSIYALRSQKRCRSGYIPNGDGRCRRASRPWLSLLP</sequence>
<dbReference type="GeneID" id="105431723"/>
<gene>
    <name evidence="4" type="primary">LOC105431723</name>
</gene>
<evidence type="ECO:0000256" key="1">
    <source>
        <dbReference type="SAM" id="MobiDB-lite"/>
    </source>
</evidence>
<dbReference type="KEGG" id="pbar:105431723"/>
<feature type="chain" id="PRO_5027050481" evidence="2">
    <location>
        <begin position="20"/>
        <end position="203"/>
    </location>
</feature>
<feature type="region of interest" description="Disordered" evidence="1">
    <location>
        <begin position="114"/>
        <end position="166"/>
    </location>
</feature>
<name>A0A6I9WQN2_9HYME</name>
<feature type="compositionally biased region" description="Low complexity" evidence="1">
    <location>
        <begin position="122"/>
        <end position="138"/>
    </location>
</feature>
<accession>A0A6I9WQN2</accession>
<proteinExistence type="predicted"/>
<feature type="region of interest" description="Disordered" evidence="1">
    <location>
        <begin position="181"/>
        <end position="203"/>
    </location>
</feature>